<sequence>MAKRWKHTYGPGLEIAAHAAIRDDGTLHPGLHGGFDRFLSVQRPVVLADIRRVRRRHPDSSPAEIIALLERRYLTAMIGGGAAVGASAVVPGVGTGVSLALSGVETAGFLEASALFAQAVTEIHGIAVTEPGRAHALVMTMMLGGSGTKMVRQFAAHAAGTGPSVMSQWGPMVTSSLPRAAVSKLTAKLRRTFVKRFAVQQGAGVVGRVLPFGIGAAIGGFGNRVMGKRVIASARYAFGPAPEFFPPELADPFKRPKTLKQGGPVKQLRTRLRLHR</sequence>
<dbReference type="RefSeq" id="WP_237248832.1">
    <property type="nucleotide sequence ID" value="NZ_JACBZP010000001.1"/>
</dbReference>
<evidence type="ECO:0008006" key="3">
    <source>
        <dbReference type="Google" id="ProtNLM"/>
    </source>
</evidence>
<evidence type="ECO:0000313" key="2">
    <source>
        <dbReference type="Proteomes" id="UP000539111"/>
    </source>
</evidence>
<reference evidence="1 2" key="1">
    <citation type="submission" date="2020-07" db="EMBL/GenBank/DDBJ databases">
        <title>Sequencing the genomes of 1000 actinobacteria strains.</title>
        <authorList>
            <person name="Klenk H.-P."/>
        </authorList>
    </citation>
    <scope>NUCLEOTIDE SEQUENCE [LARGE SCALE GENOMIC DNA]</scope>
    <source>
        <strain evidence="1 2">DSM 26341</strain>
    </source>
</reference>
<gene>
    <name evidence="1" type="ORF">BJY26_000356</name>
</gene>
<dbReference type="Proteomes" id="UP000539111">
    <property type="component" value="Unassembled WGS sequence"/>
</dbReference>
<dbReference type="AlphaFoldDB" id="A0A7Z0A9W9"/>
<proteinExistence type="predicted"/>
<protein>
    <recommendedName>
        <fullName evidence="3">EcsC family protein</fullName>
    </recommendedName>
</protein>
<organism evidence="1 2">
    <name type="scientific">Spelaeicoccus albus</name>
    <dbReference type="NCBI Taxonomy" id="1280376"/>
    <lineage>
        <taxon>Bacteria</taxon>
        <taxon>Bacillati</taxon>
        <taxon>Actinomycetota</taxon>
        <taxon>Actinomycetes</taxon>
        <taxon>Micrococcales</taxon>
        <taxon>Brevibacteriaceae</taxon>
        <taxon>Spelaeicoccus</taxon>
    </lineage>
</organism>
<dbReference type="EMBL" id="JACBZP010000001">
    <property type="protein sequence ID" value="NYI66050.1"/>
    <property type="molecule type" value="Genomic_DNA"/>
</dbReference>
<name>A0A7Z0A9W9_9MICO</name>
<accession>A0A7Z0A9W9</accession>
<evidence type="ECO:0000313" key="1">
    <source>
        <dbReference type="EMBL" id="NYI66050.1"/>
    </source>
</evidence>
<comment type="caution">
    <text evidence="1">The sequence shown here is derived from an EMBL/GenBank/DDBJ whole genome shotgun (WGS) entry which is preliminary data.</text>
</comment>
<keyword evidence="2" id="KW-1185">Reference proteome</keyword>